<proteinExistence type="predicted"/>
<dbReference type="Proteomes" id="UP000243217">
    <property type="component" value="Unassembled WGS sequence"/>
</dbReference>
<dbReference type="OrthoDB" id="185373at2759"/>
<accession>A0A1V9ZVK2</accession>
<comment type="caution">
    <text evidence="2">The sequence shown here is derived from an EMBL/GenBank/DDBJ whole genome shotgun (WGS) entry which is preliminary data.</text>
</comment>
<evidence type="ECO:0000313" key="3">
    <source>
        <dbReference type="Proteomes" id="UP000243217"/>
    </source>
</evidence>
<gene>
    <name evidence="2" type="ORF">THRCLA_05544</name>
</gene>
<keyword evidence="3" id="KW-1185">Reference proteome</keyword>
<keyword evidence="1" id="KW-0677">Repeat</keyword>
<dbReference type="EMBL" id="JNBS01001276">
    <property type="protein sequence ID" value="OQS02053.1"/>
    <property type="molecule type" value="Genomic_DNA"/>
</dbReference>
<organism evidence="2 3">
    <name type="scientific">Thraustotheca clavata</name>
    <dbReference type="NCBI Taxonomy" id="74557"/>
    <lineage>
        <taxon>Eukaryota</taxon>
        <taxon>Sar</taxon>
        <taxon>Stramenopiles</taxon>
        <taxon>Oomycota</taxon>
        <taxon>Saprolegniomycetes</taxon>
        <taxon>Saprolegniales</taxon>
        <taxon>Achlyaceae</taxon>
        <taxon>Thraustotheca</taxon>
    </lineage>
</organism>
<dbReference type="InterPro" id="IPR011990">
    <property type="entry name" value="TPR-like_helical_dom_sf"/>
</dbReference>
<dbReference type="AlphaFoldDB" id="A0A1V9ZVK2"/>
<name>A0A1V9ZVK2_9STRA</name>
<dbReference type="PANTHER" id="PTHR47936:SF1">
    <property type="entry name" value="PENTATRICOPEPTIDE REPEAT-CONTAINING PROTEIN GUN1, CHLOROPLASTIC"/>
    <property type="match status" value="1"/>
</dbReference>
<reference evidence="2 3" key="1">
    <citation type="journal article" date="2014" name="Genome Biol. Evol.">
        <title>The secreted proteins of Achlya hypogyna and Thraustotheca clavata identify the ancestral oomycete secretome and reveal gene acquisitions by horizontal gene transfer.</title>
        <authorList>
            <person name="Misner I."/>
            <person name="Blouin N."/>
            <person name="Leonard G."/>
            <person name="Richards T.A."/>
            <person name="Lane C.E."/>
        </authorList>
    </citation>
    <scope>NUCLEOTIDE SEQUENCE [LARGE SCALE GENOMIC DNA]</scope>
    <source>
        <strain evidence="2 3">ATCC 34112</strain>
    </source>
</reference>
<dbReference type="Gene3D" id="1.25.40.10">
    <property type="entry name" value="Tetratricopeptide repeat domain"/>
    <property type="match status" value="1"/>
</dbReference>
<sequence>MMLHVLGRGLPSLKHRSFSTVFIDAYNDVRQHAEKHHTIKATRLTRLFQVASNKSDILDGVQILKLCETRNIQPAQETAGEFIKKCIECDAGDVALKLFQSHSRLGLYVNTGSLNKLLIYFFDKKEYANVITLYHEMQAYQVKFNKETYNVCIRSLLEQNEINTAVQLLQYAAANKAIKRYTCNYVLAELVKRGLHDKIQLVSSCMKKYGIDANDTTKHLAANDD</sequence>
<evidence type="ECO:0000313" key="2">
    <source>
        <dbReference type="EMBL" id="OQS02053.1"/>
    </source>
</evidence>
<dbReference type="PANTHER" id="PTHR47936">
    <property type="entry name" value="PPR_LONG DOMAIN-CONTAINING PROTEIN"/>
    <property type="match status" value="1"/>
</dbReference>
<evidence type="ECO:0000256" key="1">
    <source>
        <dbReference type="ARBA" id="ARBA00022737"/>
    </source>
</evidence>
<dbReference type="STRING" id="74557.A0A1V9ZVK2"/>
<protein>
    <recommendedName>
        <fullName evidence="4">Pentacotripeptide-repeat region of PRORP domain-containing protein</fullName>
    </recommendedName>
</protein>
<evidence type="ECO:0008006" key="4">
    <source>
        <dbReference type="Google" id="ProtNLM"/>
    </source>
</evidence>